<keyword evidence="3" id="KW-1185">Reference proteome</keyword>
<gene>
    <name evidence="2" type="ORF">I6J18_20535</name>
</gene>
<dbReference type="Proteomes" id="UP000595254">
    <property type="component" value="Chromosome"/>
</dbReference>
<feature type="domain" description="LysM" evidence="1">
    <location>
        <begin position="51"/>
        <end position="102"/>
    </location>
</feature>
<name>A0A974NLI7_PERPY</name>
<dbReference type="PROSITE" id="PS51782">
    <property type="entry name" value="LYSM"/>
    <property type="match status" value="1"/>
</dbReference>
<reference evidence="2 3" key="1">
    <citation type="submission" date="2021-01" db="EMBL/GenBank/DDBJ databases">
        <title>FDA dAtabase for Regulatory Grade micrObial Sequences (FDA-ARGOS): Supporting development and validation of Infectious Disease Dx tests.</title>
        <authorList>
            <person name="Nelson B."/>
            <person name="Plummer A."/>
            <person name="Tallon L."/>
            <person name="Sadzewicz L."/>
            <person name="Zhao X."/>
            <person name="Boylan J."/>
            <person name="Ott S."/>
            <person name="Bowen H."/>
            <person name="Vavikolanu K."/>
            <person name="Mehta A."/>
            <person name="Aluvathingal J."/>
            <person name="Nadendla S."/>
            <person name="Myers T."/>
            <person name="Yan Y."/>
            <person name="Sichtig H."/>
        </authorList>
    </citation>
    <scope>NUCLEOTIDE SEQUENCE [LARGE SCALE GENOMIC DNA]</scope>
    <source>
        <strain evidence="2 3">FDAARGOS_1161</strain>
    </source>
</reference>
<dbReference type="Gene3D" id="3.10.350.10">
    <property type="entry name" value="LysM domain"/>
    <property type="match status" value="1"/>
</dbReference>
<proteinExistence type="predicted"/>
<dbReference type="AlphaFoldDB" id="A0A974NLI7"/>
<evidence type="ECO:0000259" key="1">
    <source>
        <dbReference type="PROSITE" id="PS51782"/>
    </source>
</evidence>
<protein>
    <recommendedName>
        <fullName evidence="1">LysM domain-containing protein</fullName>
    </recommendedName>
</protein>
<organism evidence="2 3">
    <name type="scientific">Peribacillus psychrosaccharolyticus</name>
    <name type="common">Bacillus psychrosaccharolyticus</name>
    <dbReference type="NCBI Taxonomy" id="1407"/>
    <lineage>
        <taxon>Bacteria</taxon>
        <taxon>Bacillati</taxon>
        <taxon>Bacillota</taxon>
        <taxon>Bacilli</taxon>
        <taxon>Bacillales</taxon>
        <taxon>Bacillaceae</taxon>
        <taxon>Peribacillus</taxon>
    </lineage>
</organism>
<dbReference type="InterPro" id="IPR018392">
    <property type="entry name" value="LysM"/>
</dbReference>
<dbReference type="EMBL" id="CP068053">
    <property type="protein sequence ID" value="QQS99940.1"/>
    <property type="molecule type" value="Genomic_DNA"/>
</dbReference>
<dbReference type="KEGG" id="ppsr:I6J18_20535"/>
<dbReference type="RefSeq" id="WP_040374264.1">
    <property type="nucleotide sequence ID" value="NZ_CP068053.1"/>
</dbReference>
<evidence type="ECO:0000313" key="2">
    <source>
        <dbReference type="EMBL" id="QQS99940.1"/>
    </source>
</evidence>
<sequence>MKRMLLFFTICFILFIIYYDVSVGTLPTAIPAAPSKTTDSVPAATVTLPFTETTIAPGDTLLSIVENKQGGIPVSIEQVVTDFKKLNGINPESMQIGKRYKIPLYK</sequence>
<dbReference type="InterPro" id="IPR036779">
    <property type="entry name" value="LysM_dom_sf"/>
</dbReference>
<accession>A0A974NLI7</accession>
<evidence type="ECO:0000313" key="3">
    <source>
        <dbReference type="Proteomes" id="UP000595254"/>
    </source>
</evidence>